<feature type="signal peptide" evidence="1">
    <location>
        <begin position="1"/>
        <end position="35"/>
    </location>
</feature>
<dbReference type="EMBL" id="HBGZ01029486">
    <property type="protein sequence ID" value="CAD9626790.1"/>
    <property type="molecule type" value="Transcribed_RNA"/>
</dbReference>
<proteinExistence type="predicted"/>
<accession>A0A7S2M807</accession>
<keyword evidence="1" id="KW-0732">Signal</keyword>
<dbReference type="AlphaFoldDB" id="A0A7S2M807"/>
<evidence type="ECO:0000256" key="1">
    <source>
        <dbReference type="SAM" id="SignalP"/>
    </source>
</evidence>
<name>A0A7S2M807_9STRA</name>
<feature type="chain" id="PRO_5030515712" evidence="1">
    <location>
        <begin position="36"/>
        <end position="316"/>
    </location>
</feature>
<protein>
    <submittedName>
        <fullName evidence="2">Uncharacterized protein</fullName>
    </submittedName>
</protein>
<sequence length="316" mass="34105">MMLASISNRSSYPISAIWMMMVFIQLLVLLSSVDSFIIQPSQVQRRHVTCTHIAHIRTPITTTLLESSPSTLSDTDPASEREDMPWGDVQKWALEDNIGKFTVTIPSSKKRVALWRTMAREVTELAGYPIPFLVKMHKRSLNTDDSSNKRSASTSECPGVLPMVDDFEFASNGGVVGSAYGIPGIADGTRINTPPLVSVEQTIPLGYVTTEEDDLGVAFSYELGVCASSSVYSLDGTDRSSALLSARRLVLEGAVDSSKRLVNIAKDAQVTGSGLLSDVESNRDLAYLGGATAMLLASASAVGMLSHHLTVNVFWV</sequence>
<gene>
    <name evidence="2" type="ORF">SMAR0320_LOCUS20972</name>
</gene>
<evidence type="ECO:0000313" key="2">
    <source>
        <dbReference type="EMBL" id="CAD9626790.1"/>
    </source>
</evidence>
<reference evidence="2" key="1">
    <citation type="submission" date="2021-01" db="EMBL/GenBank/DDBJ databases">
        <authorList>
            <person name="Corre E."/>
            <person name="Pelletier E."/>
            <person name="Niang G."/>
            <person name="Scheremetjew M."/>
            <person name="Finn R."/>
            <person name="Kale V."/>
            <person name="Holt S."/>
            <person name="Cochrane G."/>
            <person name="Meng A."/>
            <person name="Brown T."/>
            <person name="Cohen L."/>
        </authorList>
    </citation>
    <scope>NUCLEOTIDE SEQUENCE</scope>
    <source>
        <strain evidence="2">SM1012Den-03</strain>
    </source>
</reference>
<organism evidence="2">
    <name type="scientific">Skeletonema marinoi</name>
    <dbReference type="NCBI Taxonomy" id="267567"/>
    <lineage>
        <taxon>Eukaryota</taxon>
        <taxon>Sar</taxon>
        <taxon>Stramenopiles</taxon>
        <taxon>Ochrophyta</taxon>
        <taxon>Bacillariophyta</taxon>
        <taxon>Coscinodiscophyceae</taxon>
        <taxon>Thalassiosirophycidae</taxon>
        <taxon>Thalassiosirales</taxon>
        <taxon>Skeletonemataceae</taxon>
        <taxon>Skeletonema</taxon>
        <taxon>Skeletonema marinoi-dohrnii complex</taxon>
    </lineage>
</organism>